<feature type="non-terminal residue" evidence="2">
    <location>
        <position position="1"/>
    </location>
</feature>
<dbReference type="EMBL" id="JARKHS020004856">
    <property type="protein sequence ID" value="KAK8784115.1"/>
    <property type="molecule type" value="Genomic_DNA"/>
</dbReference>
<sequence>RCRCACPTGPWWPCPWSATTPSASPCALAPGRRLGTLSAPWRPSGSSPSCSCCPSRCSASSGPSGTP</sequence>
<feature type="compositionally biased region" description="Low complexity" evidence="1">
    <location>
        <begin position="56"/>
        <end position="67"/>
    </location>
</feature>
<keyword evidence="3" id="KW-1185">Reference proteome</keyword>
<dbReference type="Proteomes" id="UP001321473">
    <property type="component" value="Unassembled WGS sequence"/>
</dbReference>
<protein>
    <submittedName>
        <fullName evidence="2">Uncharacterized protein</fullName>
    </submittedName>
</protein>
<proteinExistence type="predicted"/>
<comment type="caution">
    <text evidence="2">The sequence shown here is derived from an EMBL/GenBank/DDBJ whole genome shotgun (WGS) entry which is preliminary data.</text>
</comment>
<name>A0AAQ4FBS3_AMBAM</name>
<dbReference type="AlphaFoldDB" id="A0AAQ4FBS3"/>
<feature type="non-terminal residue" evidence="2">
    <location>
        <position position="67"/>
    </location>
</feature>
<reference evidence="2 3" key="1">
    <citation type="journal article" date="2023" name="Arcadia Sci">
        <title>De novo assembly of a long-read Amblyomma americanum tick genome.</title>
        <authorList>
            <person name="Chou S."/>
            <person name="Poskanzer K.E."/>
            <person name="Rollins M."/>
            <person name="Thuy-Boun P.S."/>
        </authorList>
    </citation>
    <scope>NUCLEOTIDE SEQUENCE [LARGE SCALE GENOMIC DNA]</scope>
    <source>
        <strain evidence="2">F_SG_1</strain>
        <tissue evidence="2">Salivary glands</tissue>
    </source>
</reference>
<feature type="region of interest" description="Disordered" evidence="1">
    <location>
        <begin position="37"/>
        <end position="67"/>
    </location>
</feature>
<organism evidence="2 3">
    <name type="scientific">Amblyomma americanum</name>
    <name type="common">Lone star tick</name>
    <dbReference type="NCBI Taxonomy" id="6943"/>
    <lineage>
        <taxon>Eukaryota</taxon>
        <taxon>Metazoa</taxon>
        <taxon>Ecdysozoa</taxon>
        <taxon>Arthropoda</taxon>
        <taxon>Chelicerata</taxon>
        <taxon>Arachnida</taxon>
        <taxon>Acari</taxon>
        <taxon>Parasitiformes</taxon>
        <taxon>Ixodida</taxon>
        <taxon>Ixodoidea</taxon>
        <taxon>Ixodidae</taxon>
        <taxon>Amblyomminae</taxon>
        <taxon>Amblyomma</taxon>
    </lineage>
</organism>
<evidence type="ECO:0000256" key="1">
    <source>
        <dbReference type="SAM" id="MobiDB-lite"/>
    </source>
</evidence>
<evidence type="ECO:0000313" key="2">
    <source>
        <dbReference type="EMBL" id="KAK8784115.1"/>
    </source>
</evidence>
<accession>A0AAQ4FBS3</accession>
<gene>
    <name evidence="2" type="ORF">V5799_009523</name>
</gene>
<evidence type="ECO:0000313" key="3">
    <source>
        <dbReference type="Proteomes" id="UP001321473"/>
    </source>
</evidence>